<feature type="compositionally biased region" description="Acidic residues" evidence="11">
    <location>
        <begin position="489"/>
        <end position="502"/>
    </location>
</feature>
<dbReference type="InterPro" id="IPR032682">
    <property type="entry name" value="Cnd1_C"/>
</dbReference>
<dbReference type="GO" id="GO:0000779">
    <property type="term" value="C:condensed chromosome, centromeric region"/>
    <property type="evidence" value="ECO:0007669"/>
    <property type="project" value="TreeGrafter"/>
</dbReference>
<reference evidence="14" key="1">
    <citation type="submission" date="2015-01" db="EMBL/GenBank/DDBJ databases">
        <title>The Genome Sequence of Cryptococcus gattii CA1280.</title>
        <authorList>
            <consortium name="The Broad Institute Genomics Platform"/>
            <person name="Cuomo C."/>
            <person name="Litvintseva A."/>
            <person name="Chen Y."/>
            <person name="Heitman J."/>
            <person name="Sun S."/>
            <person name="Springer D."/>
            <person name="Dromer F."/>
            <person name="Young S."/>
            <person name="Zeng Q."/>
            <person name="Gargeya S."/>
            <person name="Abouelleil A."/>
            <person name="Alvarado L."/>
            <person name="Chapman S.B."/>
            <person name="Gainer-Dewar J."/>
            <person name="Goldberg J."/>
            <person name="Griggs A."/>
            <person name="Gujja S."/>
            <person name="Hansen M."/>
            <person name="Howarth C."/>
            <person name="Imamovic A."/>
            <person name="Larimer J."/>
            <person name="Murphy C."/>
            <person name="Naylor J."/>
            <person name="Pearson M."/>
            <person name="Priest M."/>
            <person name="Roberts A."/>
            <person name="Saif S."/>
            <person name="Shea T."/>
            <person name="Sykes S."/>
            <person name="Wortman J."/>
            <person name="Nusbaum C."/>
            <person name="Birren B."/>
        </authorList>
    </citation>
    <scope>NUCLEOTIDE SEQUENCE [LARGE SCALE GENOMIC DNA]</scope>
    <source>
        <strain evidence="14">CA1280</strain>
    </source>
</reference>
<proteinExistence type="inferred from homology"/>
<dbReference type="Pfam" id="PF12922">
    <property type="entry name" value="Cnd1_N"/>
    <property type="match status" value="1"/>
</dbReference>
<keyword evidence="9 10" id="KW-0131">Cell cycle</keyword>
<dbReference type="InterPro" id="IPR007673">
    <property type="entry name" value="Condensin_cplx_su1"/>
</dbReference>
<evidence type="ECO:0000256" key="3">
    <source>
        <dbReference type="ARBA" id="ARBA00009606"/>
    </source>
</evidence>
<dbReference type="InterPro" id="IPR024324">
    <property type="entry name" value="Condensin_cplx_su1_N"/>
</dbReference>
<comment type="subcellular location">
    <subcellularLocation>
        <location evidence="2">Chromosome</location>
    </subcellularLocation>
    <subcellularLocation>
        <location evidence="1">Nucleus</location>
    </subcellularLocation>
</comment>
<feature type="domain" description="Condensin complex subunit 1 N-terminal" evidence="13">
    <location>
        <begin position="80"/>
        <end position="252"/>
    </location>
</feature>
<dbReference type="InterPro" id="IPR026971">
    <property type="entry name" value="CND1/NCAPD3"/>
</dbReference>
<evidence type="ECO:0000256" key="4">
    <source>
        <dbReference type="ARBA" id="ARBA00022454"/>
    </source>
</evidence>
<dbReference type="EMBL" id="KN847979">
    <property type="protein sequence ID" value="KIR47678.1"/>
    <property type="molecule type" value="Genomic_DNA"/>
</dbReference>
<feature type="compositionally biased region" description="Basic residues" evidence="11">
    <location>
        <begin position="1365"/>
        <end position="1384"/>
    </location>
</feature>
<gene>
    <name evidence="14" type="ORF">I312_02825</name>
</gene>
<dbReference type="FunFam" id="1.25.10.10:FF:001073">
    <property type="entry name" value="Condensin complex subunit 1"/>
    <property type="match status" value="1"/>
</dbReference>
<evidence type="ECO:0000256" key="6">
    <source>
        <dbReference type="ARBA" id="ARBA00022776"/>
    </source>
</evidence>
<evidence type="ECO:0000313" key="14">
    <source>
        <dbReference type="EMBL" id="KIR47678.1"/>
    </source>
</evidence>
<keyword evidence="7 10" id="KW-0226">DNA condensation</keyword>
<evidence type="ECO:0000259" key="12">
    <source>
        <dbReference type="Pfam" id="PF12717"/>
    </source>
</evidence>
<feature type="compositionally biased region" description="Basic and acidic residues" evidence="11">
    <location>
        <begin position="522"/>
        <end position="531"/>
    </location>
</feature>
<feature type="region of interest" description="Disordered" evidence="11">
    <location>
        <begin position="859"/>
        <end position="912"/>
    </location>
</feature>
<dbReference type="GO" id="GO:0005634">
    <property type="term" value="C:nucleus"/>
    <property type="evidence" value="ECO:0007669"/>
    <property type="project" value="UniProtKB-SubCell"/>
</dbReference>
<dbReference type="HOGENOM" id="CLU_001867_2_1_1"/>
<organism evidence="14">
    <name type="scientific">Cryptococcus bacillisporus CA1280</name>
    <dbReference type="NCBI Taxonomy" id="1296109"/>
    <lineage>
        <taxon>Eukaryota</taxon>
        <taxon>Fungi</taxon>
        <taxon>Dikarya</taxon>
        <taxon>Basidiomycota</taxon>
        <taxon>Agaricomycotina</taxon>
        <taxon>Tremellomycetes</taxon>
        <taxon>Tremellales</taxon>
        <taxon>Cryptococcaceae</taxon>
        <taxon>Cryptococcus</taxon>
        <taxon>Cryptococcus gattii species complex</taxon>
    </lineage>
</organism>
<keyword evidence="4" id="KW-0158">Chromosome</keyword>
<evidence type="ECO:0000256" key="1">
    <source>
        <dbReference type="ARBA" id="ARBA00004123"/>
    </source>
</evidence>
<dbReference type="Gene3D" id="1.25.10.10">
    <property type="entry name" value="Leucine-rich Repeat Variant"/>
    <property type="match status" value="2"/>
</dbReference>
<protein>
    <recommendedName>
        <fullName evidence="10">Condensin complex subunit 1</fullName>
    </recommendedName>
</protein>
<dbReference type="InterPro" id="IPR016024">
    <property type="entry name" value="ARM-type_fold"/>
</dbReference>
<dbReference type="InterPro" id="IPR011989">
    <property type="entry name" value="ARM-like"/>
</dbReference>
<dbReference type="PANTHER" id="PTHR14222">
    <property type="entry name" value="CONDENSIN"/>
    <property type="match status" value="1"/>
</dbReference>
<evidence type="ECO:0000256" key="5">
    <source>
        <dbReference type="ARBA" id="ARBA00022618"/>
    </source>
</evidence>
<name>A0A0D0UHJ7_CRYGA</name>
<keyword evidence="5 10" id="KW-0132">Cell division</keyword>
<dbReference type="GO" id="GO:0007076">
    <property type="term" value="P:mitotic chromosome condensation"/>
    <property type="evidence" value="ECO:0007669"/>
    <property type="project" value="InterPro"/>
</dbReference>
<feature type="compositionally biased region" description="Basic and acidic residues" evidence="11">
    <location>
        <begin position="503"/>
        <end position="513"/>
    </location>
</feature>
<dbReference type="GO" id="GO:0051301">
    <property type="term" value="P:cell division"/>
    <property type="evidence" value="ECO:0007669"/>
    <property type="project" value="UniProtKB-KW"/>
</dbReference>
<evidence type="ECO:0000256" key="7">
    <source>
        <dbReference type="ARBA" id="ARBA00023067"/>
    </source>
</evidence>
<evidence type="ECO:0000256" key="10">
    <source>
        <dbReference type="PIRNR" id="PIRNR017127"/>
    </source>
</evidence>
<feature type="compositionally biased region" description="Acidic residues" evidence="11">
    <location>
        <begin position="1388"/>
        <end position="1403"/>
    </location>
</feature>
<dbReference type="SUPFAM" id="SSF48371">
    <property type="entry name" value="ARM repeat"/>
    <property type="match status" value="1"/>
</dbReference>
<dbReference type="GO" id="GO:0010032">
    <property type="term" value="P:meiotic chromosome condensation"/>
    <property type="evidence" value="ECO:0007669"/>
    <property type="project" value="TreeGrafter"/>
</dbReference>
<dbReference type="GO" id="GO:0042393">
    <property type="term" value="F:histone binding"/>
    <property type="evidence" value="ECO:0007669"/>
    <property type="project" value="TreeGrafter"/>
</dbReference>
<dbReference type="PANTHER" id="PTHR14222:SF2">
    <property type="entry name" value="CONDENSIN COMPLEX SUBUNIT 1"/>
    <property type="match status" value="1"/>
</dbReference>
<evidence type="ECO:0000256" key="8">
    <source>
        <dbReference type="ARBA" id="ARBA00023242"/>
    </source>
</evidence>
<dbReference type="Pfam" id="PF20168">
    <property type="entry name" value="PDS5"/>
    <property type="match status" value="1"/>
</dbReference>
<evidence type="ECO:0000256" key="2">
    <source>
        <dbReference type="ARBA" id="ARBA00004286"/>
    </source>
</evidence>
<feature type="region of interest" description="Disordered" evidence="11">
    <location>
        <begin position="1316"/>
        <end position="1403"/>
    </location>
</feature>
<accession>A0A0D0UHJ7</accession>
<evidence type="ECO:0000256" key="11">
    <source>
        <dbReference type="SAM" id="MobiDB-lite"/>
    </source>
</evidence>
<keyword evidence="6 10" id="KW-0498">Mitosis</keyword>
<feature type="compositionally biased region" description="Acidic residues" evidence="11">
    <location>
        <begin position="1339"/>
        <end position="1362"/>
    </location>
</feature>
<dbReference type="OrthoDB" id="436262at2759"/>
<feature type="domain" description="Condensin complex subunit 1 C-terminal" evidence="12">
    <location>
        <begin position="1071"/>
        <end position="1232"/>
    </location>
</feature>
<evidence type="ECO:0000256" key="9">
    <source>
        <dbReference type="ARBA" id="ARBA00023306"/>
    </source>
</evidence>
<evidence type="ECO:0000259" key="13">
    <source>
        <dbReference type="Pfam" id="PF12922"/>
    </source>
</evidence>
<dbReference type="PIRSF" id="PIRSF017127">
    <property type="entry name" value="Condensin_D2"/>
    <property type="match status" value="1"/>
</dbReference>
<dbReference type="GO" id="GO:0000796">
    <property type="term" value="C:condensin complex"/>
    <property type="evidence" value="ECO:0007669"/>
    <property type="project" value="TreeGrafter"/>
</dbReference>
<keyword evidence="8" id="KW-0539">Nucleus</keyword>
<comment type="similarity">
    <text evidence="3 10">Belongs to the CND1 (condensin subunit 1) family.</text>
</comment>
<dbReference type="Pfam" id="PF12717">
    <property type="entry name" value="Cnd1"/>
    <property type="match status" value="1"/>
</dbReference>
<feature type="compositionally biased region" description="Basic and acidic residues" evidence="11">
    <location>
        <begin position="859"/>
        <end position="872"/>
    </location>
</feature>
<feature type="region of interest" description="Disordered" evidence="11">
    <location>
        <begin position="483"/>
        <end position="541"/>
    </location>
</feature>
<comment type="function">
    <text evidence="10">Regulatory subunit of the condensin complex, a complex required for conversion of interphase chromatin into mitotic-like condense chromosomes. The condensin complex probably introduces positive supercoils into relaxed DNA in the presence of type I topoisomerases and converts nicked DNA into positive knotted forms in the presence of type II topoisomerases.</text>
</comment>
<sequence length="1403" mass="158020">MAEFALQEHLLTLSDPSLYQISAELDIPSLRTSSIDSSLSSAIEEIAGDPDSIVNSSPSTFDVFRSILKYADQPIVDAGILTKLLDVIISGLSHHSSAVMAIVNGQGFGAEADMDAPMVHKQPLEMWAFLLQWFVNAAERGAGKTNDEPRQITTGRGKKKTTKTAGGALAATSFVFPDHLPLVLGTMHKTLRIPTSRLWRTSSEREAFISCFVKPAYQLAETEAYLKTSEVRLGIFKVICLAVKFHQHAFGAQTSIMQNLTYFEHLSEPMAELLAILEKEFDFSQLGEEVLRDVAGKTFAHNDAKGPRSFSRFLVRLAELSPRMVQKQMPLLLAHLDSEAHPMRMAIVEIIGILIKDISSSDEGDEEQKTKQIKRFFELLMERFLDLNSWVRCKVLTTLIKLCDLPAKFPKQRHQITELTIRTLEDKTSSARRYAIQLLCKLLETHPFGALHGGTLNLDEWQERYEKIAEELKKVDAQELEKAKREVGVEDDDEEGEDDGQDDERAKVKKEKEDGNEDEDDQARNESTPEPKKKKPRQSQLDLSAIQFEQASLDPNLITKLRLTKKYYSDALRFINQLESAIPTLCQLLVSTTKTEVLESMRFFRIAYEYDIASAEQGIKTMLHLIWTKDNNATAGEEGEGKGIRGSVIECYRSLYFDVVPDLPPKQQVNRITKNMIERTYGATLAELTSLEELMRTMMGEHMVHADVVNKLWQVYSTEQEIPKLQRQGAIIILGMLALAKREVVTEKVDKLLKIGLGPLGMHDLVLAKYTCIALQRLGGSAKKVKGSLQDKTVRIPMDNPIFTKLQDIIEFSPKSPQWFSMAEQAVNTIYLLGEQPDRLCTKIIKDLTTKVFDAPEKGIEIEKKQEEKEGENSGDVADENQETTGDGDASATAGNESQTLDDGEAVQSQSQLSPANEEIVLLKAQASSFRIAQMVFVVGHVALKHIVYLELVEREFKRRKDEKAKEKAAAKAAEKDQNDLDAVAGNAEDDIGDLISTMKENELLYGEKSLLAGYGDLIAHICASPRKYRYPSLREAATLSLSKLMCVSSQFCEQHLPLLFKILETSKDPVVRSNIVIALGDIAVCFGNLIDDNSERLYQGLADTDLVVKKNTLMVLTHLILNGMIKVKGQLGEMAKCLENPDQRISDLAKLFFTELSTKDNALYNNLQDVISHLSIGAHAVDEETFERTMRFIFTFIEKEKQAESIVEKLCQRFRQATEERQWRDISYCLSLLPFKSDRSVKKLIEGLPFYQDKLHEETVFRRFTEILAKARANKASNKPETELQEFERILNEHQAKGLEDQALEADVLRKAKAAKRRAAKRPPAAAARTTRRKQVVEEDVEEEDEETATVDDEAEEEEEAPAPRKKATARKPPPRRGGRRKKVVESEDEDEEDEDEDEDDE</sequence>